<dbReference type="Proteomes" id="UP001220377">
    <property type="component" value="Chromosome"/>
</dbReference>
<dbReference type="RefSeq" id="WP_274258650.1">
    <property type="nucleotide sequence ID" value="NZ_CP117884.1"/>
</dbReference>
<evidence type="ECO:0000313" key="8">
    <source>
        <dbReference type="Proteomes" id="UP001220377"/>
    </source>
</evidence>
<gene>
    <name evidence="6" type="primary">ezrA</name>
    <name evidence="7" type="ORF">PQ472_07100</name>
</gene>
<reference evidence="7 8" key="1">
    <citation type="submission" date="2023-02" db="EMBL/GenBank/DDBJ databases">
        <title>Genome sequence of Lacticaseibacillus sp. KACC 23028.</title>
        <authorList>
            <person name="Kim S."/>
            <person name="Heo J."/>
            <person name="Kwon S.-W."/>
        </authorList>
    </citation>
    <scope>NUCLEOTIDE SEQUENCE [LARGE SCALE GENOMIC DNA]</scope>
    <source>
        <strain evidence="7 8">KACC 23028</strain>
    </source>
</reference>
<accession>A0ABY7WRC8</accession>
<keyword evidence="3 6" id="KW-0175">Coiled coil</keyword>
<proteinExistence type="inferred from homology"/>
<feature type="topological domain" description="Cytoplasmic" evidence="6">
    <location>
        <begin position="23"/>
        <end position="569"/>
    </location>
</feature>
<comment type="function">
    <text evidence="6">Negative regulator of FtsZ ring formation; modulates the frequency and position of FtsZ ring formation. Inhibits FtsZ ring formation at polar sites. Interacts either with FtsZ or with one of its binding partners to promote depolymerization.</text>
</comment>
<keyword evidence="6" id="KW-0131">Cell cycle</keyword>
<comment type="subcellular location">
    <subcellularLocation>
        <location evidence="6">Cell membrane</location>
        <topology evidence="6">Single-pass membrane protein</topology>
    </subcellularLocation>
    <text evidence="6">Colocalized with FtsZ to the nascent septal site.</text>
</comment>
<feature type="coiled-coil region" evidence="6">
    <location>
        <begin position="377"/>
        <end position="404"/>
    </location>
</feature>
<keyword evidence="4 6" id="KW-0472">Membrane</keyword>
<keyword evidence="6" id="KW-1003">Cell membrane</keyword>
<keyword evidence="6" id="KW-0132">Cell division</keyword>
<dbReference type="EMBL" id="CP117884">
    <property type="protein sequence ID" value="WDF81695.1"/>
    <property type="molecule type" value="Genomic_DNA"/>
</dbReference>
<dbReference type="Pfam" id="PF06160">
    <property type="entry name" value="EzrA"/>
    <property type="match status" value="1"/>
</dbReference>
<keyword evidence="8" id="KW-1185">Reference proteome</keyword>
<keyword evidence="5 6" id="KW-0717">Septation</keyword>
<evidence type="ECO:0000256" key="6">
    <source>
        <dbReference type="HAMAP-Rule" id="MF_00728"/>
    </source>
</evidence>
<evidence type="ECO:0000256" key="3">
    <source>
        <dbReference type="ARBA" id="ARBA00023054"/>
    </source>
</evidence>
<comment type="similarity">
    <text evidence="6">Belongs to the EzrA family.</text>
</comment>
<evidence type="ECO:0000256" key="5">
    <source>
        <dbReference type="ARBA" id="ARBA00023210"/>
    </source>
</evidence>
<evidence type="ECO:0000313" key="7">
    <source>
        <dbReference type="EMBL" id="WDF81695.1"/>
    </source>
</evidence>
<keyword evidence="2 6" id="KW-1133">Transmembrane helix</keyword>
<evidence type="ECO:0000256" key="2">
    <source>
        <dbReference type="ARBA" id="ARBA00022989"/>
    </source>
</evidence>
<name>A0ABY7WRC8_9LACO</name>
<keyword evidence="1 6" id="KW-0812">Transmembrane</keyword>
<evidence type="ECO:0000256" key="4">
    <source>
        <dbReference type="ARBA" id="ARBA00023136"/>
    </source>
</evidence>
<organism evidence="7 8">
    <name type="scientific">Lacticaseibacillus pabuli</name>
    <dbReference type="NCBI Taxonomy" id="3025672"/>
    <lineage>
        <taxon>Bacteria</taxon>
        <taxon>Bacillati</taxon>
        <taxon>Bacillota</taxon>
        <taxon>Bacilli</taxon>
        <taxon>Lactobacillales</taxon>
        <taxon>Lactobacillaceae</taxon>
        <taxon>Lacticaseibacillus</taxon>
    </lineage>
</organism>
<dbReference type="InterPro" id="IPR010379">
    <property type="entry name" value="EzrA"/>
</dbReference>
<protein>
    <recommendedName>
        <fullName evidence="6">Septation ring formation regulator EzrA</fullName>
    </recommendedName>
</protein>
<dbReference type="HAMAP" id="MF_00728">
    <property type="entry name" value="EzrA"/>
    <property type="match status" value="1"/>
</dbReference>
<evidence type="ECO:0000256" key="1">
    <source>
        <dbReference type="ARBA" id="ARBA00022692"/>
    </source>
</evidence>
<feature type="topological domain" description="Extracellular" evidence="6">
    <location>
        <begin position="1"/>
        <end position="3"/>
    </location>
</feature>
<sequence>MIWMVIGLIVLILVVLGAVFGFREYFKRQIHSLDTRASTMGTDEIEKQIHTIRGLQLNGESLKLFTRYQREYQQLSESDGADIETKLMELDTANAQMRFGTVRTGLQETEDLLTRVKNQYGKINLALQGIYQAEEKNRKALSKLRRTYDETRKTLLAKNFAFGESMPALEDRLKDLGDEFDRVDKVNASGDHQAAADQIQTLKSHVSALADLCAKIPVQLSLLVKEFPEQLAEIQSGYQKLHAQHYNFPAMDIPETINQVKVGITNSKTALFGLNIEASTKQNKDLAGTIDELYGVMETEMKAHQAIEGRDDRITQFVAHAQRQNRILMQELDHLNQSYQLTHGELDTARDLKSELSELRIQHESDLQDLADNKAIYSTIQKHYDHAEGRLREIEQQQADIDKNVSGLKAGEKSANDALEGFARDLRAVARELENMSLPGLPQDFKEQFAHVQQVIRDIDTDLSKVKINLDEIGEELIGLQSDMDDLKQAATEIIDAVGMTAQLLQAANRYGDEHPELKDARIKARAQYNQMEYQKAADTIAAALETAVPGSYQKVEDAYLSDKTKAPL</sequence>